<dbReference type="GO" id="GO:0035438">
    <property type="term" value="F:cyclic-di-GMP binding"/>
    <property type="evidence" value="ECO:0007669"/>
    <property type="project" value="InterPro"/>
</dbReference>
<comment type="caution">
    <text evidence="2">The sequence shown here is derived from an EMBL/GenBank/DDBJ whole genome shotgun (WGS) entry which is preliminary data.</text>
</comment>
<feature type="domain" description="PilZ" evidence="1">
    <location>
        <begin position="37"/>
        <end position="110"/>
    </location>
</feature>
<dbReference type="EMBL" id="QQAY01000013">
    <property type="protein sequence ID" value="RDI40026.1"/>
    <property type="molecule type" value="Genomic_DNA"/>
</dbReference>
<evidence type="ECO:0000259" key="1">
    <source>
        <dbReference type="Pfam" id="PF07238"/>
    </source>
</evidence>
<evidence type="ECO:0000313" key="3">
    <source>
        <dbReference type="Proteomes" id="UP000255326"/>
    </source>
</evidence>
<gene>
    <name evidence="2" type="ORF">DFR59_11350</name>
</gene>
<dbReference type="Gene3D" id="2.40.10.220">
    <property type="entry name" value="predicted glycosyltransferase like domains"/>
    <property type="match status" value="1"/>
</dbReference>
<dbReference type="SUPFAM" id="SSF141371">
    <property type="entry name" value="PilZ domain-like"/>
    <property type="match status" value="1"/>
</dbReference>
<organism evidence="2 3">
    <name type="scientific">Falsibacillus pallidus</name>
    <dbReference type="NCBI Taxonomy" id="493781"/>
    <lineage>
        <taxon>Bacteria</taxon>
        <taxon>Bacillati</taxon>
        <taxon>Bacillota</taxon>
        <taxon>Bacilli</taxon>
        <taxon>Bacillales</taxon>
        <taxon>Bacillaceae</taxon>
        <taxon>Falsibacillus</taxon>
    </lineage>
</organism>
<dbReference type="RefSeq" id="WP_158538411.1">
    <property type="nucleotide sequence ID" value="NZ_QQAY01000013.1"/>
</dbReference>
<proteinExistence type="predicted"/>
<sequence length="123" mass="14128">MRYQREEAFRYVFPKPLDAHFTIIEINGRPVSSSEGGAKLIDLSPSGMKLSTALHIPVSQSQKVKLSIRFSINDHEYTIISEMVWEEPHAGAYYYGVHFLADEPLQQEIISELKQYARTVRND</sequence>
<keyword evidence="3" id="KW-1185">Reference proteome</keyword>
<dbReference type="Pfam" id="PF07238">
    <property type="entry name" value="PilZ"/>
    <property type="match status" value="1"/>
</dbReference>
<dbReference type="InterPro" id="IPR009875">
    <property type="entry name" value="PilZ_domain"/>
</dbReference>
<evidence type="ECO:0000313" key="2">
    <source>
        <dbReference type="EMBL" id="RDI40026.1"/>
    </source>
</evidence>
<dbReference type="AlphaFoldDB" id="A0A370GA15"/>
<reference evidence="2 3" key="1">
    <citation type="submission" date="2018-07" db="EMBL/GenBank/DDBJ databases">
        <title>Genomic Encyclopedia of Type Strains, Phase IV (KMG-IV): sequencing the most valuable type-strain genomes for metagenomic binning, comparative biology and taxonomic classification.</title>
        <authorList>
            <person name="Goeker M."/>
        </authorList>
    </citation>
    <scope>NUCLEOTIDE SEQUENCE [LARGE SCALE GENOMIC DNA]</scope>
    <source>
        <strain evidence="2 3">DSM 25281</strain>
    </source>
</reference>
<name>A0A370GA15_9BACI</name>
<accession>A0A370GA15</accession>
<dbReference type="Proteomes" id="UP000255326">
    <property type="component" value="Unassembled WGS sequence"/>
</dbReference>
<protein>
    <submittedName>
        <fullName evidence="2">PilZ domain-containing protein</fullName>
    </submittedName>
</protein>
<dbReference type="OrthoDB" id="2354159at2"/>